<dbReference type="OrthoDB" id="9771443at2"/>
<gene>
    <name evidence="1" type="ORF">CMV30_13180</name>
</gene>
<keyword evidence="2" id="KW-1185">Reference proteome</keyword>
<sequence>MARRAGGRMVGSVRCERRGPRIIAHDSPGRFCRGRFMALLPGYFLRVLLAGLAVVMADRTVARAVEDDAAKRVIVLANASSAESMRLARYYAEKRAIPAENIVALPMTLAETIGWREFVDTVYQPLQDELIKRGWVEATGSTLTDEVGRKKYAVLGHRVSYLVTCRGVPLRVEHDQSLYAEVKPLTGTAAFRTNHGAVDAELALVARSGYPINAYVPNPLFQKERPTSLDLGKVIKVSRLDGPGLEAAMGLVDHAIEAEKRGLIGRGYVDVGGPHPEGDQWMEDVVKQLTALDYDMSVDRAPETMSAEARFDAPALYFGWYAWQVNGPFTREGFRFPPGAVALHIHSFSAETLSAVDRTWTGPLVARGVTATVGNVYEPYLTFTHHPHLLLRALARGETWGDAVFYSLRAVSWQCVAIGDPLYRPFKVRFAEQWVKRAELPNGLYPYVILREVRRLERAGQPEQAAGVLREALKERPGMAVLEARLTELSEGGGRAEAK</sequence>
<proteinExistence type="predicted"/>
<dbReference type="Proteomes" id="UP000217265">
    <property type="component" value="Chromosome"/>
</dbReference>
<dbReference type="InterPro" id="IPR022265">
    <property type="entry name" value="CHP03790"/>
</dbReference>
<dbReference type="EMBL" id="CP023344">
    <property type="protein sequence ID" value="ATC64841.1"/>
    <property type="molecule type" value="Genomic_DNA"/>
</dbReference>
<dbReference type="NCBIfam" id="TIGR03790">
    <property type="entry name" value="TIGR03790 family protein"/>
    <property type="match status" value="1"/>
</dbReference>
<name>A0A290QKH4_9BACT</name>
<evidence type="ECO:0000313" key="2">
    <source>
        <dbReference type="Proteomes" id="UP000217265"/>
    </source>
</evidence>
<organism evidence="1 2">
    <name type="scientific">Nibricoccus aquaticus</name>
    <dbReference type="NCBI Taxonomy" id="2576891"/>
    <lineage>
        <taxon>Bacteria</taxon>
        <taxon>Pseudomonadati</taxon>
        <taxon>Verrucomicrobiota</taxon>
        <taxon>Opitutia</taxon>
        <taxon>Opitutales</taxon>
        <taxon>Opitutaceae</taxon>
        <taxon>Nibricoccus</taxon>
    </lineage>
</organism>
<evidence type="ECO:0000313" key="1">
    <source>
        <dbReference type="EMBL" id="ATC64841.1"/>
    </source>
</evidence>
<dbReference type="AlphaFoldDB" id="A0A290QKH4"/>
<dbReference type="KEGG" id="vbh:CMV30_13180"/>
<protein>
    <submittedName>
        <fullName evidence="1">TIGR03790 family protein</fullName>
    </submittedName>
</protein>
<accession>A0A290QKH4</accession>
<reference evidence="1 2" key="1">
    <citation type="submission" date="2017-09" db="EMBL/GenBank/DDBJ databases">
        <title>Complete genome sequence of Verrucomicrobial strain HZ-65, isolated from freshwater.</title>
        <authorList>
            <person name="Choi A."/>
        </authorList>
    </citation>
    <scope>NUCLEOTIDE SEQUENCE [LARGE SCALE GENOMIC DNA]</scope>
    <source>
        <strain evidence="1 2">HZ-65</strain>
    </source>
</reference>